<feature type="chain" id="PRO_5043354536" evidence="1">
    <location>
        <begin position="42"/>
        <end position="71"/>
    </location>
</feature>
<evidence type="ECO:0000313" key="2">
    <source>
        <dbReference type="EMBL" id="KAJ6805035.1"/>
    </source>
</evidence>
<gene>
    <name evidence="2" type="ORF">M6B38_181600</name>
</gene>
<reference evidence="2" key="1">
    <citation type="journal article" date="2023" name="GigaByte">
        <title>Genome assembly of the bearded iris, Iris pallida Lam.</title>
        <authorList>
            <person name="Bruccoleri R.E."/>
            <person name="Oakeley E.J."/>
            <person name="Faust A.M.E."/>
            <person name="Altorfer M."/>
            <person name="Dessus-Babus S."/>
            <person name="Burckhardt D."/>
            <person name="Oertli M."/>
            <person name="Naumann U."/>
            <person name="Petersen F."/>
            <person name="Wong J."/>
        </authorList>
    </citation>
    <scope>NUCLEOTIDE SEQUENCE</scope>
    <source>
        <strain evidence="2">GSM-AAB239-AS_SAM_17_03QT</strain>
    </source>
</reference>
<feature type="signal peptide" evidence="1">
    <location>
        <begin position="1"/>
        <end position="41"/>
    </location>
</feature>
<reference evidence="2" key="2">
    <citation type="submission" date="2023-04" db="EMBL/GenBank/DDBJ databases">
        <authorList>
            <person name="Bruccoleri R.E."/>
            <person name="Oakeley E.J."/>
            <person name="Faust A.-M."/>
            <person name="Dessus-Babus S."/>
            <person name="Altorfer M."/>
            <person name="Burckhardt D."/>
            <person name="Oertli M."/>
            <person name="Naumann U."/>
            <person name="Petersen F."/>
            <person name="Wong J."/>
        </authorList>
    </citation>
    <scope>NUCLEOTIDE SEQUENCE</scope>
    <source>
        <strain evidence="2">GSM-AAB239-AS_SAM_17_03QT</strain>
        <tissue evidence="2">Leaf</tissue>
    </source>
</reference>
<dbReference type="EMBL" id="JANAVB010035620">
    <property type="protein sequence ID" value="KAJ6805035.1"/>
    <property type="molecule type" value="Genomic_DNA"/>
</dbReference>
<organism evidence="2 3">
    <name type="scientific">Iris pallida</name>
    <name type="common">Sweet iris</name>
    <dbReference type="NCBI Taxonomy" id="29817"/>
    <lineage>
        <taxon>Eukaryota</taxon>
        <taxon>Viridiplantae</taxon>
        <taxon>Streptophyta</taxon>
        <taxon>Embryophyta</taxon>
        <taxon>Tracheophyta</taxon>
        <taxon>Spermatophyta</taxon>
        <taxon>Magnoliopsida</taxon>
        <taxon>Liliopsida</taxon>
        <taxon>Asparagales</taxon>
        <taxon>Iridaceae</taxon>
        <taxon>Iridoideae</taxon>
        <taxon>Irideae</taxon>
        <taxon>Iris</taxon>
    </lineage>
</organism>
<keyword evidence="1" id="KW-0732">Signal</keyword>
<evidence type="ECO:0000313" key="3">
    <source>
        <dbReference type="Proteomes" id="UP001140949"/>
    </source>
</evidence>
<accession>A0AAX6EMJ2</accession>
<evidence type="ECO:0000256" key="1">
    <source>
        <dbReference type="SAM" id="SignalP"/>
    </source>
</evidence>
<protein>
    <submittedName>
        <fullName evidence="2">Metallothionein-like protein 3B</fullName>
    </submittedName>
</protein>
<comment type="caution">
    <text evidence="2">The sequence shown here is derived from an EMBL/GenBank/DDBJ whole genome shotgun (WGS) entry which is preliminary data.</text>
</comment>
<dbReference type="AlphaFoldDB" id="A0AAX6EMJ2"/>
<name>A0AAX6EMJ2_IRIPA</name>
<keyword evidence="3" id="KW-1185">Reference proteome</keyword>
<sequence>MSIACRTRTDPAYSCTPKKKSSFFLHIFFFFFFITSNPSESVVVHPTSVSVSAPGTMLANFTSLLTNFGVE</sequence>
<dbReference type="Proteomes" id="UP001140949">
    <property type="component" value="Unassembled WGS sequence"/>
</dbReference>
<proteinExistence type="predicted"/>